<proteinExistence type="predicted"/>
<keyword evidence="4" id="KW-1185">Reference proteome</keyword>
<dbReference type="STRING" id="5627.A0A1C7MJB8"/>
<feature type="transmembrane region" description="Helical" evidence="1">
    <location>
        <begin position="6"/>
        <end position="24"/>
    </location>
</feature>
<dbReference type="PANTHER" id="PTHR40465">
    <property type="entry name" value="CHROMOSOME 1, WHOLE GENOME SHOTGUN SEQUENCE"/>
    <property type="match status" value="1"/>
</dbReference>
<evidence type="ECO:0000256" key="1">
    <source>
        <dbReference type="SAM" id="Phobius"/>
    </source>
</evidence>
<dbReference type="OMA" id="QQTIVHD"/>
<feature type="transmembrane region" description="Helical" evidence="1">
    <location>
        <begin position="82"/>
        <end position="104"/>
    </location>
</feature>
<gene>
    <name evidence="3" type="ORF">A0H81_03496</name>
</gene>
<feature type="transmembrane region" description="Helical" evidence="1">
    <location>
        <begin position="156"/>
        <end position="179"/>
    </location>
</feature>
<feature type="transmembrane region" description="Helical" evidence="1">
    <location>
        <begin position="45"/>
        <end position="66"/>
    </location>
</feature>
<sequence>MTVVDNLLGSILLGVLIACVLYGATTLQTFMYMQTYPKDPRFLKIMVAILWGIETLHTGFCMQFIYEYTITNFGNLEFMSTIYWAGSLTVLLGILIQLIVHSFYIRRVWILTNGSLLFTAPLVLLAGCRFGFGIATTAYSYVIVSWANFRLNKGPLVTLSVGIGCSACIDVAVAAILIYHLRKGRNGWKSSDGMLTWLSVYTINTGALTSIFSVITVLLFATEKNSIIFMAFVEMQSKLYANSFLGSLNARQHIRNKYNDQSSFALSARSQFKAATPARVDIFQDTIITEDTGTAATQPMAFADKKRDELV</sequence>
<dbReference type="AlphaFoldDB" id="A0A1C7MJB8"/>
<dbReference type="InterPro" id="IPR045339">
    <property type="entry name" value="DUF6534"/>
</dbReference>
<evidence type="ECO:0000313" key="4">
    <source>
        <dbReference type="Proteomes" id="UP000092993"/>
    </source>
</evidence>
<organism evidence="3 4">
    <name type="scientific">Grifola frondosa</name>
    <name type="common">Maitake</name>
    <name type="synonym">Polyporus frondosus</name>
    <dbReference type="NCBI Taxonomy" id="5627"/>
    <lineage>
        <taxon>Eukaryota</taxon>
        <taxon>Fungi</taxon>
        <taxon>Dikarya</taxon>
        <taxon>Basidiomycota</taxon>
        <taxon>Agaricomycotina</taxon>
        <taxon>Agaricomycetes</taxon>
        <taxon>Polyporales</taxon>
        <taxon>Grifolaceae</taxon>
        <taxon>Grifola</taxon>
    </lineage>
</organism>
<evidence type="ECO:0000313" key="3">
    <source>
        <dbReference type="EMBL" id="OBZ76519.1"/>
    </source>
</evidence>
<keyword evidence="1" id="KW-1133">Transmembrane helix</keyword>
<dbReference type="Proteomes" id="UP000092993">
    <property type="component" value="Unassembled WGS sequence"/>
</dbReference>
<keyword evidence="1" id="KW-0812">Transmembrane</keyword>
<reference evidence="3 4" key="1">
    <citation type="submission" date="2016-03" db="EMBL/GenBank/DDBJ databases">
        <title>Whole genome sequencing of Grifola frondosa 9006-11.</title>
        <authorList>
            <person name="Min B."/>
            <person name="Park H."/>
            <person name="Kim J.-G."/>
            <person name="Cho H."/>
            <person name="Oh Y.-L."/>
            <person name="Kong W.-S."/>
            <person name="Choi I.-G."/>
        </authorList>
    </citation>
    <scope>NUCLEOTIDE SEQUENCE [LARGE SCALE GENOMIC DNA]</scope>
    <source>
        <strain evidence="3 4">9006-11</strain>
    </source>
</reference>
<evidence type="ECO:0000259" key="2">
    <source>
        <dbReference type="Pfam" id="PF20152"/>
    </source>
</evidence>
<dbReference type="EMBL" id="LUGG01000003">
    <property type="protein sequence ID" value="OBZ76519.1"/>
    <property type="molecule type" value="Genomic_DNA"/>
</dbReference>
<protein>
    <recommendedName>
        <fullName evidence="2">DUF6534 domain-containing protein</fullName>
    </recommendedName>
</protein>
<dbReference type="OrthoDB" id="3270417at2759"/>
<dbReference type="PANTHER" id="PTHR40465:SF1">
    <property type="entry name" value="DUF6534 DOMAIN-CONTAINING PROTEIN"/>
    <property type="match status" value="1"/>
</dbReference>
<keyword evidence="1" id="KW-0472">Membrane</keyword>
<comment type="caution">
    <text evidence="3">The sequence shown here is derived from an EMBL/GenBank/DDBJ whole genome shotgun (WGS) entry which is preliminary data.</text>
</comment>
<feature type="transmembrane region" description="Helical" evidence="1">
    <location>
        <begin position="116"/>
        <end position="144"/>
    </location>
</feature>
<feature type="domain" description="DUF6534" evidence="2">
    <location>
        <begin position="166"/>
        <end position="253"/>
    </location>
</feature>
<dbReference type="Pfam" id="PF20152">
    <property type="entry name" value="DUF6534"/>
    <property type="match status" value="1"/>
</dbReference>
<accession>A0A1C7MJB8</accession>
<feature type="transmembrane region" description="Helical" evidence="1">
    <location>
        <begin position="200"/>
        <end position="221"/>
    </location>
</feature>
<name>A0A1C7MJB8_GRIFR</name>